<proteinExistence type="predicted"/>
<dbReference type="InParanoid" id="D2GUC2"/>
<gene>
    <name evidence="3" type="ORF">PANDA_000226</name>
</gene>
<protein>
    <submittedName>
        <fullName evidence="3">Uncharacterized protein</fullName>
    </submittedName>
</protein>
<reference evidence="3" key="1">
    <citation type="journal article" date="2010" name="Nature">
        <title>The sequence and de novo assembly of the giant panda genome.</title>
        <authorList>
            <person name="Li R."/>
            <person name="Fan W."/>
            <person name="Tian G."/>
            <person name="Zhu H."/>
            <person name="He L."/>
            <person name="Cai J."/>
            <person name="Huang Q."/>
            <person name="Cai Q."/>
            <person name="Li B."/>
            <person name="Bai Y."/>
            <person name="Zhang Z."/>
            <person name="Zhang Y."/>
            <person name="Wang W."/>
            <person name="Li J."/>
            <person name="Wei F."/>
            <person name="Li H."/>
            <person name="Jian M."/>
            <person name="Li J."/>
            <person name="Zhang Z."/>
            <person name="Nielsen R."/>
            <person name="Li D."/>
            <person name="Gu W."/>
            <person name="Yang Z."/>
            <person name="Xuan Z."/>
            <person name="Ryder O.A."/>
            <person name="Leung F.C."/>
            <person name="Zhou Y."/>
            <person name="Cao J."/>
            <person name="Sun X."/>
            <person name="Fu Y."/>
            <person name="Fang X."/>
            <person name="Guo X."/>
            <person name="Wang B."/>
            <person name="Hou R."/>
            <person name="Shen F."/>
            <person name="Mu B."/>
            <person name="Ni P."/>
            <person name="Lin R."/>
            <person name="Qian W."/>
            <person name="Wang G."/>
            <person name="Yu C."/>
            <person name="Nie W."/>
            <person name="Wang J."/>
            <person name="Wu Z."/>
            <person name="Liang H."/>
            <person name="Min J."/>
            <person name="Wu Q."/>
            <person name="Cheng S."/>
            <person name="Ruan J."/>
            <person name="Wang M."/>
            <person name="Shi Z."/>
            <person name="Wen M."/>
            <person name="Liu B."/>
            <person name="Ren X."/>
            <person name="Zheng H."/>
            <person name="Dong D."/>
            <person name="Cook K."/>
            <person name="Shan G."/>
            <person name="Zhang H."/>
            <person name="Kosiol C."/>
            <person name="Xie X."/>
            <person name="Lu Z."/>
            <person name="Zheng H."/>
            <person name="Li Y."/>
            <person name="Steiner C.C."/>
            <person name="Lam T.T."/>
            <person name="Lin S."/>
            <person name="Zhang Q."/>
            <person name="Li G."/>
            <person name="Tian J."/>
            <person name="Gong T."/>
            <person name="Liu H."/>
            <person name="Zhang D."/>
            <person name="Fang L."/>
            <person name="Ye C."/>
            <person name="Zhang J."/>
            <person name="Hu W."/>
            <person name="Xu A."/>
            <person name="Ren Y."/>
            <person name="Zhang G."/>
            <person name="Bruford M.W."/>
            <person name="Li Q."/>
            <person name="Ma L."/>
            <person name="Guo Y."/>
            <person name="An N."/>
            <person name="Hu Y."/>
            <person name="Zheng Y."/>
            <person name="Shi Y."/>
            <person name="Li Z."/>
            <person name="Liu Q."/>
            <person name="Chen Y."/>
            <person name="Zhao J."/>
            <person name="Qu N."/>
            <person name="Zhao S."/>
            <person name="Tian F."/>
            <person name="Wang X."/>
            <person name="Wang H."/>
            <person name="Xu L."/>
            <person name="Liu X."/>
            <person name="Vinar T."/>
            <person name="Wang Y."/>
            <person name="Lam T.W."/>
            <person name="Yiu S.M."/>
            <person name="Liu S."/>
            <person name="Zhang H."/>
            <person name="Li D."/>
            <person name="Huang Y."/>
            <person name="Wang X."/>
            <person name="Yang G."/>
            <person name="Jiang Z."/>
            <person name="Wang J."/>
            <person name="Qin N."/>
            <person name="Li L."/>
            <person name="Li J."/>
            <person name="Bolund L."/>
            <person name="Kristiansen K."/>
            <person name="Wong G.K."/>
            <person name="Olson M."/>
            <person name="Zhang X."/>
            <person name="Li S."/>
            <person name="Yang H."/>
            <person name="Wang J."/>
            <person name="Wang J."/>
        </authorList>
    </citation>
    <scope>NUCLEOTIDE SEQUENCE [LARGE SCALE GENOMIC DNA]</scope>
</reference>
<feature type="region of interest" description="Disordered" evidence="1">
    <location>
        <begin position="188"/>
        <end position="223"/>
    </location>
</feature>
<dbReference type="AlphaFoldDB" id="D2GUC2"/>
<keyword evidence="2" id="KW-0472">Membrane</keyword>
<organism evidence="3">
    <name type="scientific">Ailuropoda melanoleuca</name>
    <name type="common">Giant panda</name>
    <dbReference type="NCBI Taxonomy" id="9646"/>
    <lineage>
        <taxon>Eukaryota</taxon>
        <taxon>Metazoa</taxon>
        <taxon>Chordata</taxon>
        <taxon>Craniata</taxon>
        <taxon>Vertebrata</taxon>
        <taxon>Euteleostomi</taxon>
        <taxon>Mammalia</taxon>
        <taxon>Eutheria</taxon>
        <taxon>Laurasiatheria</taxon>
        <taxon>Carnivora</taxon>
        <taxon>Caniformia</taxon>
        <taxon>Ursidae</taxon>
        <taxon>Ailuropoda</taxon>
    </lineage>
</organism>
<accession>D2GUC2</accession>
<keyword evidence="2" id="KW-1133">Transmembrane helix</keyword>
<evidence type="ECO:0000256" key="2">
    <source>
        <dbReference type="SAM" id="Phobius"/>
    </source>
</evidence>
<evidence type="ECO:0000313" key="3">
    <source>
        <dbReference type="EMBL" id="EFB29332.1"/>
    </source>
</evidence>
<feature type="transmembrane region" description="Helical" evidence="2">
    <location>
        <begin position="236"/>
        <end position="257"/>
    </location>
</feature>
<dbReference type="EMBL" id="GL192341">
    <property type="protein sequence ID" value="EFB29332.1"/>
    <property type="molecule type" value="Genomic_DNA"/>
</dbReference>
<name>D2GUC2_AILME</name>
<evidence type="ECO:0000256" key="1">
    <source>
        <dbReference type="SAM" id="MobiDB-lite"/>
    </source>
</evidence>
<keyword evidence="2" id="KW-0812">Transmembrane</keyword>
<sequence length="293" mass="33271">MQYLKCKVLATAVVIAKTFKKLAGYQFCVDSNVGESFSTEVEMKPNLIRNINSALRYAESHIKKHVSTQGPENVDAWAYTNCHTVFDNVLTLSLSGLAFRPTFLSKSVHRVRRVVSKSNTEISMCRKKMAYQKVNADQRAPGHSQYLDNDDLQATALDLEWDMEKELEEPGFDQFQLDSAENQNLENPETADLNLDSIQPATSPKGRFQRLQEESDSVTRYTRSAPKNNRCNFCRLLKILCTATILFIFGILIGYYAHKKCPSNATSSSTLDLQLYQEILETIQAEDIKKSFR</sequence>